<dbReference type="EMBL" id="LDXK01000005">
    <property type="protein sequence ID" value="KRT67249.1"/>
    <property type="molecule type" value="Genomic_DNA"/>
</dbReference>
<comment type="caution">
    <text evidence="1">The sequence shown here is derived from an EMBL/GenBank/DDBJ whole genome shotgun (WGS) entry which is preliminary data.</text>
</comment>
<organism evidence="1 2">
    <name type="scientific">candidate division WWE3 bacterium CSP1-7</name>
    <dbReference type="NCBI Taxonomy" id="1576480"/>
    <lineage>
        <taxon>Bacteria</taxon>
        <taxon>Katanobacteria</taxon>
    </lineage>
</organism>
<dbReference type="AlphaFoldDB" id="A0A0T5ZWR3"/>
<dbReference type="STRING" id="1576480.XU08_C0005G0006"/>
<protein>
    <submittedName>
        <fullName evidence="1">Uncharacterized protein</fullName>
    </submittedName>
</protein>
<gene>
    <name evidence="1" type="ORF">XU08_C0005G0006</name>
</gene>
<reference evidence="1 2" key="1">
    <citation type="submission" date="2015-05" db="EMBL/GenBank/DDBJ databases">
        <title>Critical biogeochemical functions in the subsurface are associated with bacteria from new phyla and little studied lineages.</title>
        <authorList>
            <person name="Hug L.A."/>
            <person name="Thomas B.C."/>
            <person name="Sharon I."/>
            <person name="Brown C.T."/>
            <person name="Sharma R."/>
            <person name="Hettich R.L."/>
            <person name="Wilkins M.J."/>
            <person name="Williams K.H."/>
            <person name="Singh A."/>
            <person name="Banfield J.F."/>
        </authorList>
    </citation>
    <scope>NUCLEOTIDE SEQUENCE [LARGE SCALE GENOMIC DNA]</scope>
    <source>
        <strain evidence="1">CSP1-7</strain>
    </source>
</reference>
<name>A0A0T5ZWR3_UNCKA</name>
<evidence type="ECO:0000313" key="2">
    <source>
        <dbReference type="Proteomes" id="UP000051297"/>
    </source>
</evidence>
<evidence type="ECO:0000313" key="1">
    <source>
        <dbReference type="EMBL" id="KRT67249.1"/>
    </source>
</evidence>
<accession>A0A0T5ZWR3</accession>
<sequence length="127" mass="14624">MPIRRPKLVQGDIHRQVAVGERVVVRGPWVYKLPNYPGWVRNGMDKKRLMEKLIDGLFYRGWFKSSDIYIRINLKDAPAGHPLAYVIPSIRGEDTIILNGVDAHDLMEDARIFDRLRDGALFLKISP</sequence>
<proteinExistence type="predicted"/>
<dbReference type="Proteomes" id="UP000051297">
    <property type="component" value="Unassembled WGS sequence"/>
</dbReference>